<comment type="caution">
    <text evidence="1">The sequence shown here is derived from an EMBL/GenBank/DDBJ whole genome shotgun (WGS) entry which is preliminary data.</text>
</comment>
<keyword evidence="2" id="KW-1185">Reference proteome</keyword>
<evidence type="ECO:0000313" key="2">
    <source>
        <dbReference type="Proteomes" id="UP000552709"/>
    </source>
</evidence>
<gene>
    <name evidence="1" type="ORF">HNQ08_004488</name>
</gene>
<dbReference type="AlphaFoldDB" id="A0A7W8JY38"/>
<dbReference type="Proteomes" id="UP000552709">
    <property type="component" value="Unassembled WGS sequence"/>
</dbReference>
<name>A0A7W8JY38_9DEIO</name>
<proteinExistence type="predicted"/>
<dbReference type="RefSeq" id="WP_184136783.1">
    <property type="nucleotide sequence ID" value="NZ_JACHFL010000017.1"/>
</dbReference>
<sequence>MDAVNGTELLRHIWVLEQKGCAVRRDGIGEFIVRLPPDFKDSLGETWPEKSELHEWQPLMEAVERLGIIADDLDK</sequence>
<evidence type="ECO:0000313" key="1">
    <source>
        <dbReference type="EMBL" id="MBB5365367.1"/>
    </source>
</evidence>
<reference evidence="1 2" key="1">
    <citation type="submission" date="2020-08" db="EMBL/GenBank/DDBJ databases">
        <title>Genomic Encyclopedia of Type Strains, Phase IV (KMG-IV): sequencing the most valuable type-strain genomes for metagenomic binning, comparative biology and taxonomic classification.</title>
        <authorList>
            <person name="Goeker M."/>
        </authorList>
    </citation>
    <scope>NUCLEOTIDE SEQUENCE [LARGE SCALE GENOMIC DNA]</scope>
    <source>
        <strain evidence="1 2">DSM 27939</strain>
    </source>
</reference>
<dbReference type="EMBL" id="JACHFL010000017">
    <property type="protein sequence ID" value="MBB5365367.1"/>
    <property type="molecule type" value="Genomic_DNA"/>
</dbReference>
<protein>
    <submittedName>
        <fullName evidence="1">Uncharacterized protein</fullName>
    </submittedName>
</protein>
<organism evidence="1 2">
    <name type="scientific">Deinococcus humi</name>
    <dbReference type="NCBI Taxonomy" id="662880"/>
    <lineage>
        <taxon>Bacteria</taxon>
        <taxon>Thermotogati</taxon>
        <taxon>Deinococcota</taxon>
        <taxon>Deinococci</taxon>
        <taxon>Deinococcales</taxon>
        <taxon>Deinococcaceae</taxon>
        <taxon>Deinococcus</taxon>
    </lineage>
</organism>
<accession>A0A7W8JY38</accession>